<evidence type="ECO:0000256" key="1">
    <source>
        <dbReference type="SAM" id="MobiDB-lite"/>
    </source>
</evidence>
<proteinExistence type="predicted"/>
<evidence type="ECO:0000313" key="3">
    <source>
        <dbReference type="Proteomes" id="UP000765509"/>
    </source>
</evidence>
<dbReference type="EMBL" id="AVOT02004673">
    <property type="protein sequence ID" value="MBW0477013.1"/>
    <property type="molecule type" value="Genomic_DNA"/>
</dbReference>
<sequence length="103" mass="11402">MLVLLANKNTRNAHLLSYPSDHAARGAPNQDATVRTPLWSAMMKAFPSGNGFQDPQNADGNNLGQLALSPQVLICQPFNGHFTPQPERSDYPANEGWQWRDDI</sequence>
<feature type="region of interest" description="Disordered" evidence="1">
    <location>
        <begin position="79"/>
        <end position="103"/>
    </location>
</feature>
<reference evidence="2" key="1">
    <citation type="submission" date="2021-03" db="EMBL/GenBank/DDBJ databases">
        <title>Draft genome sequence of rust myrtle Austropuccinia psidii MF-1, a brazilian biotype.</title>
        <authorList>
            <person name="Quecine M.C."/>
            <person name="Pachon D.M.R."/>
            <person name="Bonatelli M.L."/>
            <person name="Correr F.H."/>
            <person name="Franceschini L.M."/>
            <person name="Leite T.F."/>
            <person name="Margarido G.R.A."/>
            <person name="Almeida C.A."/>
            <person name="Ferrarezi J.A."/>
            <person name="Labate C.A."/>
        </authorList>
    </citation>
    <scope>NUCLEOTIDE SEQUENCE</scope>
    <source>
        <strain evidence="2">MF-1</strain>
    </source>
</reference>
<protein>
    <submittedName>
        <fullName evidence="2">Uncharacterized protein</fullName>
    </submittedName>
</protein>
<gene>
    <name evidence="2" type="ORF">O181_016728</name>
</gene>
<name>A0A9Q3C5S0_9BASI</name>
<keyword evidence="3" id="KW-1185">Reference proteome</keyword>
<accession>A0A9Q3C5S0</accession>
<evidence type="ECO:0000313" key="2">
    <source>
        <dbReference type="EMBL" id="MBW0477013.1"/>
    </source>
</evidence>
<dbReference type="AlphaFoldDB" id="A0A9Q3C5S0"/>
<dbReference type="Proteomes" id="UP000765509">
    <property type="component" value="Unassembled WGS sequence"/>
</dbReference>
<organism evidence="2 3">
    <name type="scientific">Austropuccinia psidii MF-1</name>
    <dbReference type="NCBI Taxonomy" id="1389203"/>
    <lineage>
        <taxon>Eukaryota</taxon>
        <taxon>Fungi</taxon>
        <taxon>Dikarya</taxon>
        <taxon>Basidiomycota</taxon>
        <taxon>Pucciniomycotina</taxon>
        <taxon>Pucciniomycetes</taxon>
        <taxon>Pucciniales</taxon>
        <taxon>Sphaerophragmiaceae</taxon>
        <taxon>Austropuccinia</taxon>
    </lineage>
</organism>
<comment type="caution">
    <text evidence="2">The sequence shown here is derived from an EMBL/GenBank/DDBJ whole genome shotgun (WGS) entry which is preliminary data.</text>
</comment>